<dbReference type="EMBL" id="FNXY01000010">
    <property type="protein sequence ID" value="SEJ62875.1"/>
    <property type="molecule type" value="Genomic_DNA"/>
</dbReference>
<evidence type="ECO:0000313" key="7">
    <source>
        <dbReference type="EMBL" id="SEJ62875.1"/>
    </source>
</evidence>
<dbReference type="STRING" id="408657.SAMN04487995_5585"/>
<dbReference type="GO" id="GO:0071949">
    <property type="term" value="F:FAD binding"/>
    <property type="evidence" value="ECO:0007669"/>
    <property type="project" value="TreeGrafter"/>
</dbReference>
<sequence length="398" mass="44774">MIHRIIYWFRNDLRIQDNEAFFAATEIAREVVPVYVFDPRQFGKTKFGFRRAGALRAQFLLESVLDLRERLREKGGDLLIRVGEPEKIVAELAEEYGAQYIYTSKEIAPDETSVETSLSKNIKIMNVDIKLFWMSTLGGVLDLPFSIAKLPLDFPDFQEQIKAHFKVKPAIVAPEKVILPQGYEAGLIPSLPMLSIDPLEIEASQQTSAISVKGGETTALVKLQSFVEEIIRSGTAVNSGEPIIDYGLSTWLSLGCLSPKSIYAALLPYHENSEAQKVITDLLQRDFSHWTLLRHGSRLFKPGGIKHEINKRWLNELAEFEKWTNAKTENTEVNAIIGKLVATGNLTAAERTLAADYLANEMGINWTWGAMYYESFLTDYNVSGNWSRWNHIAGVGSV</sequence>
<evidence type="ECO:0000256" key="2">
    <source>
        <dbReference type="ARBA" id="ARBA00001974"/>
    </source>
</evidence>
<dbReference type="GO" id="GO:0003677">
    <property type="term" value="F:DNA binding"/>
    <property type="evidence" value="ECO:0007669"/>
    <property type="project" value="TreeGrafter"/>
</dbReference>
<dbReference type="Gene3D" id="1.25.40.80">
    <property type="match status" value="1"/>
</dbReference>
<evidence type="ECO:0000256" key="5">
    <source>
        <dbReference type="PIRSR" id="PIRSR602081-2"/>
    </source>
</evidence>
<comment type="cofactor">
    <cofactor evidence="2">
        <name>FAD</name>
        <dbReference type="ChEBI" id="CHEBI:57692"/>
    </cofactor>
</comment>
<keyword evidence="7" id="KW-0456">Lyase</keyword>
<accession>A0A1H7APC7</accession>
<protein>
    <submittedName>
        <fullName evidence="7">Deoxyribodipyrimidine photo-lyase (Single-stranded DNA-specific)</fullName>
    </submittedName>
</protein>
<dbReference type="SUPFAM" id="SSF48173">
    <property type="entry name" value="Cryptochrome/photolyase FAD-binding domain"/>
    <property type="match status" value="1"/>
</dbReference>
<organism evidence="7 8">
    <name type="scientific">Dyadobacter koreensis</name>
    <dbReference type="NCBI Taxonomy" id="408657"/>
    <lineage>
        <taxon>Bacteria</taxon>
        <taxon>Pseudomonadati</taxon>
        <taxon>Bacteroidota</taxon>
        <taxon>Cytophagia</taxon>
        <taxon>Cytophagales</taxon>
        <taxon>Spirosomataceae</taxon>
        <taxon>Dyadobacter</taxon>
    </lineage>
</organism>
<dbReference type="SUPFAM" id="SSF52425">
    <property type="entry name" value="Cryptochrome/photolyase, N-terminal domain"/>
    <property type="match status" value="1"/>
</dbReference>
<dbReference type="PANTHER" id="PTHR11455:SF2">
    <property type="entry name" value="BLUE-LIGHT PHOTORECEPTOR PHR2"/>
    <property type="match status" value="1"/>
</dbReference>
<feature type="domain" description="Photolyase/cryptochrome alpha/beta" evidence="6">
    <location>
        <begin position="3"/>
        <end position="137"/>
    </location>
</feature>
<evidence type="ECO:0000256" key="3">
    <source>
        <dbReference type="ARBA" id="ARBA00022630"/>
    </source>
</evidence>
<reference evidence="7 8" key="1">
    <citation type="submission" date="2016-10" db="EMBL/GenBank/DDBJ databases">
        <authorList>
            <person name="de Groot N.N."/>
        </authorList>
    </citation>
    <scope>NUCLEOTIDE SEQUENCE [LARGE SCALE GENOMIC DNA]</scope>
    <source>
        <strain evidence="7 8">DSM 19938</strain>
    </source>
</reference>
<dbReference type="InterPro" id="IPR014729">
    <property type="entry name" value="Rossmann-like_a/b/a_fold"/>
</dbReference>
<proteinExistence type="predicted"/>
<feature type="site" description="Electron transfer via tryptophanyl radical" evidence="5">
    <location>
        <position position="313"/>
    </location>
</feature>
<dbReference type="InterPro" id="IPR005101">
    <property type="entry name" value="Cryptochr/Photolyase_FAD-bd"/>
</dbReference>
<name>A0A1H7APC7_9BACT</name>
<evidence type="ECO:0000259" key="6">
    <source>
        <dbReference type="PROSITE" id="PS51645"/>
    </source>
</evidence>
<dbReference type="PROSITE" id="PS51645">
    <property type="entry name" value="PHR_CRY_ALPHA_BETA"/>
    <property type="match status" value="1"/>
</dbReference>
<dbReference type="OrthoDB" id="9772484at2"/>
<feature type="site" description="Electron transfer via tryptophanyl radical" evidence="5">
    <location>
        <position position="366"/>
    </location>
</feature>
<dbReference type="InterPro" id="IPR036134">
    <property type="entry name" value="Crypto/Photolyase_FAD-like_sf"/>
</dbReference>
<dbReference type="Gene3D" id="1.10.579.10">
    <property type="entry name" value="DNA Cyclobutane Dipyrimidine Photolyase, subunit A, domain 3"/>
    <property type="match status" value="1"/>
</dbReference>
<dbReference type="InterPro" id="IPR006050">
    <property type="entry name" value="DNA_photolyase_N"/>
</dbReference>
<keyword evidence="3" id="KW-0285">Flavoprotein</keyword>
<evidence type="ECO:0000313" key="8">
    <source>
        <dbReference type="Proteomes" id="UP000199532"/>
    </source>
</evidence>
<dbReference type="RefSeq" id="WP_090341133.1">
    <property type="nucleotide sequence ID" value="NZ_FNXY01000010.1"/>
</dbReference>
<gene>
    <name evidence="7" type="ORF">SAMN04487995_5585</name>
</gene>
<dbReference type="PANTHER" id="PTHR11455">
    <property type="entry name" value="CRYPTOCHROME"/>
    <property type="match status" value="1"/>
</dbReference>
<feature type="site" description="Electron transfer via tryptophanyl radical" evidence="5">
    <location>
        <position position="389"/>
    </location>
</feature>
<dbReference type="Proteomes" id="UP000199532">
    <property type="component" value="Unassembled WGS sequence"/>
</dbReference>
<evidence type="ECO:0000256" key="4">
    <source>
        <dbReference type="ARBA" id="ARBA00022827"/>
    </source>
</evidence>
<keyword evidence="4" id="KW-0274">FAD</keyword>
<dbReference type="GO" id="GO:0003904">
    <property type="term" value="F:deoxyribodipyrimidine photo-lyase activity"/>
    <property type="evidence" value="ECO:0007669"/>
    <property type="project" value="TreeGrafter"/>
</dbReference>
<dbReference type="AlphaFoldDB" id="A0A1H7APC7"/>
<dbReference type="Pfam" id="PF03441">
    <property type="entry name" value="FAD_binding_7"/>
    <property type="match status" value="1"/>
</dbReference>
<dbReference type="Pfam" id="PF00875">
    <property type="entry name" value="DNA_photolyase"/>
    <property type="match status" value="1"/>
</dbReference>
<evidence type="ECO:0000256" key="1">
    <source>
        <dbReference type="ARBA" id="ARBA00001932"/>
    </source>
</evidence>
<comment type="cofactor">
    <cofactor evidence="1">
        <name>(6R)-5,10-methylene-5,6,7,8-tetrahydrofolate</name>
        <dbReference type="ChEBI" id="CHEBI:15636"/>
    </cofactor>
</comment>
<dbReference type="Gene3D" id="3.40.50.620">
    <property type="entry name" value="HUPs"/>
    <property type="match status" value="1"/>
</dbReference>
<dbReference type="GO" id="GO:0000719">
    <property type="term" value="P:photoreactive repair"/>
    <property type="evidence" value="ECO:0007669"/>
    <property type="project" value="TreeGrafter"/>
</dbReference>
<dbReference type="InterPro" id="IPR002081">
    <property type="entry name" value="Cryptochrome/DNA_photolyase_1"/>
</dbReference>
<keyword evidence="8" id="KW-1185">Reference proteome</keyword>
<dbReference type="InterPro" id="IPR036155">
    <property type="entry name" value="Crypto/Photolyase_N_sf"/>
</dbReference>